<comment type="caution">
    <text evidence="2">The sequence shown here is derived from an EMBL/GenBank/DDBJ whole genome shotgun (WGS) entry which is preliminary data.</text>
</comment>
<dbReference type="AlphaFoldDB" id="A0A9P7R874"/>
<feature type="compositionally biased region" description="Polar residues" evidence="1">
    <location>
        <begin position="20"/>
        <end position="34"/>
    </location>
</feature>
<feature type="region of interest" description="Disordered" evidence="1">
    <location>
        <begin position="20"/>
        <end position="44"/>
    </location>
</feature>
<protein>
    <submittedName>
        <fullName evidence="2">Uncharacterized protein</fullName>
    </submittedName>
</protein>
<name>A0A9P7R874_9PEZI</name>
<sequence length="44" mass="4710">GIPRRNITITIDIASQPPLRSSVTVPYRNPSGQGNAPPPSSIQR</sequence>
<gene>
    <name evidence="2" type="ORF">JMJ77_002598</name>
</gene>
<accession>A0A9P7R874</accession>
<feature type="non-terminal residue" evidence="2">
    <location>
        <position position="44"/>
    </location>
</feature>
<reference evidence="2" key="1">
    <citation type="submission" date="2021-05" db="EMBL/GenBank/DDBJ databases">
        <title>Comparative genomics of three Colletotrichum scovillei strains and genetic complementation revealed genes involved fungal growth and virulence on chili pepper.</title>
        <authorList>
            <person name="Hsieh D.-K."/>
            <person name="Chuang S.-C."/>
            <person name="Chen C.-Y."/>
            <person name="Chao Y.-T."/>
            <person name="Lu M.-Y.J."/>
            <person name="Lee M.-H."/>
            <person name="Shih M.-C."/>
        </authorList>
    </citation>
    <scope>NUCLEOTIDE SEQUENCE</scope>
    <source>
        <strain evidence="2">Coll-153</strain>
    </source>
</reference>
<proteinExistence type="predicted"/>
<dbReference type="Proteomes" id="UP000699042">
    <property type="component" value="Unassembled WGS sequence"/>
</dbReference>
<evidence type="ECO:0000313" key="2">
    <source>
        <dbReference type="EMBL" id="KAG7051987.1"/>
    </source>
</evidence>
<evidence type="ECO:0000256" key="1">
    <source>
        <dbReference type="SAM" id="MobiDB-lite"/>
    </source>
</evidence>
<keyword evidence="3" id="KW-1185">Reference proteome</keyword>
<feature type="non-terminal residue" evidence="2">
    <location>
        <position position="1"/>
    </location>
</feature>
<organism evidence="2 3">
    <name type="scientific">Colletotrichum scovillei</name>
    <dbReference type="NCBI Taxonomy" id="1209932"/>
    <lineage>
        <taxon>Eukaryota</taxon>
        <taxon>Fungi</taxon>
        <taxon>Dikarya</taxon>
        <taxon>Ascomycota</taxon>
        <taxon>Pezizomycotina</taxon>
        <taxon>Sordariomycetes</taxon>
        <taxon>Hypocreomycetidae</taxon>
        <taxon>Glomerellales</taxon>
        <taxon>Glomerellaceae</taxon>
        <taxon>Colletotrichum</taxon>
        <taxon>Colletotrichum acutatum species complex</taxon>
    </lineage>
</organism>
<dbReference type="EMBL" id="JAESDN010000004">
    <property type="protein sequence ID" value="KAG7051987.1"/>
    <property type="molecule type" value="Genomic_DNA"/>
</dbReference>
<evidence type="ECO:0000313" key="3">
    <source>
        <dbReference type="Proteomes" id="UP000699042"/>
    </source>
</evidence>